<protein>
    <submittedName>
        <fullName evidence="4">Putative cupin superfamily protein</fullName>
    </submittedName>
</protein>
<dbReference type="AlphaFoldDB" id="A0A561QR43"/>
<dbReference type="CDD" id="cd02224">
    <property type="entry name" value="cupin_SPO2919-like"/>
    <property type="match status" value="1"/>
</dbReference>
<dbReference type="PANTHER" id="PTHR35848:SF9">
    <property type="entry name" value="SLL1358 PROTEIN"/>
    <property type="match status" value="1"/>
</dbReference>
<dbReference type="OrthoDB" id="5290459at2"/>
<dbReference type="InterPro" id="IPR011051">
    <property type="entry name" value="RmlC_Cupin_sf"/>
</dbReference>
<evidence type="ECO:0000313" key="5">
    <source>
        <dbReference type="Proteomes" id="UP000320653"/>
    </source>
</evidence>
<feature type="region of interest" description="Disordered" evidence="2">
    <location>
        <begin position="148"/>
        <end position="178"/>
    </location>
</feature>
<name>A0A561QR43_9HYPH</name>
<comment type="caution">
    <text evidence="4">The sequence shown here is derived from an EMBL/GenBank/DDBJ whole genome shotgun (WGS) entry which is preliminary data.</text>
</comment>
<dbReference type="GO" id="GO:0046872">
    <property type="term" value="F:metal ion binding"/>
    <property type="evidence" value="ECO:0007669"/>
    <property type="project" value="UniProtKB-KW"/>
</dbReference>
<organism evidence="4 5">
    <name type="scientific">Neorhizobium alkalisoli</name>
    <dbReference type="NCBI Taxonomy" id="528178"/>
    <lineage>
        <taxon>Bacteria</taxon>
        <taxon>Pseudomonadati</taxon>
        <taxon>Pseudomonadota</taxon>
        <taxon>Alphaproteobacteria</taxon>
        <taxon>Hyphomicrobiales</taxon>
        <taxon>Rhizobiaceae</taxon>
        <taxon>Rhizobium/Agrobacterium group</taxon>
        <taxon>Neorhizobium</taxon>
    </lineage>
</organism>
<evidence type="ECO:0000256" key="2">
    <source>
        <dbReference type="SAM" id="MobiDB-lite"/>
    </source>
</evidence>
<proteinExistence type="predicted"/>
<evidence type="ECO:0000313" key="4">
    <source>
        <dbReference type="EMBL" id="TWF52865.1"/>
    </source>
</evidence>
<evidence type="ECO:0000256" key="1">
    <source>
        <dbReference type="ARBA" id="ARBA00022723"/>
    </source>
</evidence>
<dbReference type="RefSeq" id="WP_145638282.1">
    <property type="nucleotide sequence ID" value="NZ_VIWP01000004.1"/>
</dbReference>
<dbReference type="InterPro" id="IPR014710">
    <property type="entry name" value="RmlC-like_jellyroll"/>
</dbReference>
<evidence type="ECO:0000259" key="3">
    <source>
        <dbReference type="Pfam" id="PF07883"/>
    </source>
</evidence>
<gene>
    <name evidence="4" type="ORF">FHW37_104133</name>
</gene>
<dbReference type="Gene3D" id="2.60.120.10">
    <property type="entry name" value="Jelly Rolls"/>
    <property type="match status" value="1"/>
</dbReference>
<dbReference type="InterPro" id="IPR013096">
    <property type="entry name" value="Cupin_2"/>
</dbReference>
<keyword evidence="5" id="KW-1185">Reference proteome</keyword>
<accession>A0A561QR43</accession>
<dbReference type="Pfam" id="PF07883">
    <property type="entry name" value="Cupin_2"/>
    <property type="match status" value="1"/>
</dbReference>
<sequence length="178" mass="20406">MTSEKDRPSFIRHWTEVEKPEEGHYRGDDELMGFGAPLARQYGLTRIGIHHERLPPGRRSSFPHAEMSEEEFVYVLEGYPDVWLDGELYPLKPGDSVGFPAGTGIAHTFINNTEEEVRLLVVGEANKPENRIFYPKNLDMKPIRPDWWENPPPRPLGDHDGMPDAVRAWKASKEKKSD</sequence>
<dbReference type="PANTHER" id="PTHR35848">
    <property type="entry name" value="OXALATE-BINDING PROTEIN"/>
    <property type="match status" value="1"/>
</dbReference>
<reference evidence="4 5" key="1">
    <citation type="submission" date="2019-06" db="EMBL/GenBank/DDBJ databases">
        <title>Sorghum-associated microbial communities from plants grown in Nebraska, USA.</title>
        <authorList>
            <person name="Schachtman D."/>
        </authorList>
    </citation>
    <scope>NUCLEOTIDE SEQUENCE [LARGE SCALE GENOMIC DNA]</scope>
    <source>
        <strain evidence="4 5">1225</strain>
    </source>
</reference>
<dbReference type="SUPFAM" id="SSF51182">
    <property type="entry name" value="RmlC-like cupins"/>
    <property type="match status" value="1"/>
</dbReference>
<feature type="domain" description="Cupin type-2" evidence="3">
    <location>
        <begin position="51"/>
        <end position="122"/>
    </location>
</feature>
<dbReference type="EMBL" id="VIWP01000004">
    <property type="protein sequence ID" value="TWF52865.1"/>
    <property type="molecule type" value="Genomic_DNA"/>
</dbReference>
<dbReference type="InterPro" id="IPR051610">
    <property type="entry name" value="GPI/OXD"/>
</dbReference>
<keyword evidence="1" id="KW-0479">Metal-binding</keyword>
<dbReference type="Proteomes" id="UP000320653">
    <property type="component" value="Unassembled WGS sequence"/>
</dbReference>